<organism evidence="12 13">
    <name type="scientific">Pseudaquabacterium inlustre</name>
    <dbReference type="NCBI Taxonomy" id="2984192"/>
    <lineage>
        <taxon>Bacteria</taxon>
        <taxon>Pseudomonadati</taxon>
        <taxon>Pseudomonadota</taxon>
        <taxon>Betaproteobacteria</taxon>
        <taxon>Burkholderiales</taxon>
        <taxon>Sphaerotilaceae</taxon>
        <taxon>Pseudaquabacterium</taxon>
    </lineage>
</organism>
<evidence type="ECO:0000256" key="9">
    <source>
        <dbReference type="ARBA" id="ARBA00023229"/>
    </source>
</evidence>
<feature type="binding site" evidence="10">
    <location>
        <begin position="116"/>
        <end position="118"/>
    </location>
    <ligand>
        <name>thiamine diphosphate</name>
        <dbReference type="ChEBI" id="CHEBI:58937"/>
    </ligand>
</feature>
<evidence type="ECO:0000256" key="4">
    <source>
        <dbReference type="ARBA" id="ARBA00022679"/>
    </source>
</evidence>
<dbReference type="SMART" id="SM00861">
    <property type="entry name" value="Transket_pyr"/>
    <property type="match status" value="1"/>
</dbReference>
<evidence type="ECO:0000256" key="8">
    <source>
        <dbReference type="ARBA" id="ARBA00023052"/>
    </source>
</evidence>
<keyword evidence="4 10" id="KW-0808">Transferase</keyword>
<dbReference type="PROSITE" id="PS00802">
    <property type="entry name" value="TRANSKETOLASE_2"/>
    <property type="match status" value="1"/>
</dbReference>
<comment type="function">
    <text evidence="10">Catalyzes the acyloin condensation reaction between C atoms 2 and 3 of pyruvate and glyceraldehyde 3-phosphate to yield 1-deoxy-D-xylulose-5-phosphate (DXP).</text>
</comment>
<proteinExistence type="inferred from homology"/>
<evidence type="ECO:0000256" key="5">
    <source>
        <dbReference type="ARBA" id="ARBA00022723"/>
    </source>
</evidence>
<dbReference type="EC" id="2.2.1.7" evidence="10"/>
<dbReference type="InterPro" id="IPR009014">
    <property type="entry name" value="Transketo_C/PFOR_II"/>
</dbReference>
<dbReference type="Pfam" id="PF02779">
    <property type="entry name" value="Transket_pyr"/>
    <property type="match status" value="1"/>
</dbReference>
<feature type="binding site" evidence="10">
    <location>
        <begin position="148"/>
        <end position="149"/>
    </location>
    <ligand>
        <name>thiamine diphosphate</name>
        <dbReference type="ChEBI" id="CHEBI:58937"/>
    </ligand>
</feature>
<dbReference type="Pfam" id="PF02780">
    <property type="entry name" value="Transketolase_C"/>
    <property type="match status" value="1"/>
</dbReference>
<comment type="caution">
    <text evidence="12">The sequence shown here is derived from an EMBL/GenBank/DDBJ whole genome shotgun (WGS) entry which is preliminary data.</text>
</comment>
<dbReference type="CDD" id="cd07033">
    <property type="entry name" value="TPP_PYR_DXS_TK_like"/>
    <property type="match status" value="1"/>
</dbReference>
<dbReference type="NCBIfam" id="NF003933">
    <property type="entry name" value="PRK05444.2-2"/>
    <property type="match status" value="1"/>
</dbReference>
<dbReference type="InterPro" id="IPR020826">
    <property type="entry name" value="Transketolase_BS"/>
</dbReference>
<keyword evidence="9 10" id="KW-0414">Isoprene biosynthesis</keyword>
<comment type="cofactor">
    <cofactor evidence="10">
        <name>Mg(2+)</name>
        <dbReference type="ChEBI" id="CHEBI:18420"/>
    </cofactor>
    <text evidence="10">Binds 1 Mg(2+) ion per subunit.</text>
</comment>
<evidence type="ECO:0000256" key="7">
    <source>
        <dbReference type="ARBA" id="ARBA00022977"/>
    </source>
</evidence>
<keyword evidence="7 10" id="KW-0784">Thiamine biosynthesis</keyword>
<evidence type="ECO:0000256" key="3">
    <source>
        <dbReference type="ARBA" id="ARBA00011738"/>
    </source>
</evidence>
<dbReference type="PROSITE" id="PS00801">
    <property type="entry name" value="TRANSKETOLASE_1"/>
    <property type="match status" value="1"/>
</dbReference>
<dbReference type="Proteomes" id="UP001365405">
    <property type="component" value="Unassembled WGS sequence"/>
</dbReference>
<feature type="binding site" evidence="10">
    <location>
        <position position="75"/>
    </location>
    <ligand>
        <name>thiamine diphosphate</name>
        <dbReference type="ChEBI" id="CHEBI:58937"/>
    </ligand>
</feature>
<evidence type="ECO:0000256" key="10">
    <source>
        <dbReference type="HAMAP-Rule" id="MF_00315"/>
    </source>
</evidence>
<dbReference type="PANTHER" id="PTHR43322">
    <property type="entry name" value="1-D-DEOXYXYLULOSE 5-PHOSPHATE SYNTHASE-RELATED"/>
    <property type="match status" value="1"/>
</dbReference>
<dbReference type="RefSeq" id="WP_341409935.1">
    <property type="nucleotide sequence ID" value="NZ_JBBUTH010000004.1"/>
</dbReference>
<dbReference type="GO" id="GO:0008661">
    <property type="term" value="F:1-deoxy-D-xylulose-5-phosphate synthase activity"/>
    <property type="evidence" value="ECO:0007669"/>
    <property type="project" value="UniProtKB-EC"/>
</dbReference>
<feature type="binding site" evidence="10">
    <location>
        <position position="180"/>
    </location>
    <ligand>
        <name>Mg(2+)</name>
        <dbReference type="ChEBI" id="CHEBI:18420"/>
    </ligand>
</feature>
<dbReference type="InterPro" id="IPR049557">
    <property type="entry name" value="Transketolase_CS"/>
</dbReference>
<comment type="subunit">
    <text evidence="3 10">Homodimer.</text>
</comment>
<name>A0ABU9CIM4_9BURK</name>
<dbReference type="HAMAP" id="MF_00315">
    <property type="entry name" value="DXP_synth"/>
    <property type="match status" value="1"/>
</dbReference>
<feature type="domain" description="Transketolase-like pyrimidine-binding" evidence="11">
    <location>
        <begin position="317"/>
        <end position="481"/>
    </location>
</feature>
<evidence type="ECO:0000256" key="6">
    <source>
        <dbReference type="ARBA" id="ARBA00022842"/>
    </source>
</evidence>
<dbReference type="InterPro" id="IPR005477">
    <property type="entry name" value="Dxylulose-5-P_synthase"/>
</dbReference>
<evidence type="ECO:0000259" key="11">
    <source>
        <dbReference type="SMART" id="SM00861"/>
    </source>
</evidence>
<evidence type="ECO:0000313" key="12">
    <source>
        <dbReference type="EMBL" id="MEK8050250.1"/>
    </source>
</evidence>
<comment type="similarity">
    <text evidence="2 10">Belongs to the transketolase family. DXPS subfamily.</text>
</comment>
<reference evidence="12 13" key="1">
    <citation type="submission" date="2024-04" db="EMBL/GenBank/DDBJ databases">
        <title>Novel species of the genus Ideonella isolated from streams.</title>
        <authorList>
            <person name="Lu H."/>
        </authorList>
    </citation>
    <scope>NUCLEOTIDE SEQUENCE [LARGE SCALE GENOMIC DNA]</scope>
    <source>
        <strain evidence="12 13">DXS22W</strain>
    </source>
</reference>
<comment type="pathway">
    <text evidence="1 10">Metabolic intermediate biosynthesis; 1-deoxy-D-xylulose 5-phosphate biosynthesis; 1-deoxy-D-xylulose 5-phosphate from D-glyceraldehyde 3-phosphate and pyruvate: step 1/1.</text>
</comment>
<comment type="cofactor">
    <cofactor evidence="10">
        <name>thiamine diphosphate</name>
        <dbReference type="ChEBI" id="CHEBI:58937"/>
    </cofactor>
    <text evidence="10">Binds 1 thiamine pyrophosphate per subunit.</text>
</comment>
<keyword evidence="13" id="KW-1185">Reference proteome</keyword>
<keyword evidence="5 10" id="KW-0479">Metal-binding</keyword>
<dbReference type="EMBL" id="JBBUTH010000004">
    <property type="protein sequence ID" value="MEK8050250.1"/>
    <property type="molecule type" value="Genomic_DNA"/>
</dbReference>
<dbReference type="InterPro" id="IPR033248">
    <property type="entry name" value="Transketolase_C"/>
</dbReference>
<comment type="catalytic activity">
    <reaction evidence="10">
        <text>D-glyceraldehyde 3-phosphate + pyruvate + H(+) = 1-deoxy-D-xylulose 5-phosphate + CO2</text>
        <dbReference type="Rhea" id="RHEA:12605"/>
        <dbReference type="ChEBI" id="CHEBI:15361"/>
        <dbReference type="ChEBI" id="CHEBI:15378"/>
        <dbReference type="ChEBI" id="CHEBI:16526"/>
        <dbReference type="ChEBI" id="CHEBI:57792"/>
        <dbReference type="ChEBI" id="CHEBI:59776"/>
        <dbReference type="EC" id="2.2.1.7"/>
    </reaction>
</comment>
<protein>
    <recommendedName>
        <fullName evidence="10">1-deoxy-D-xylulose-5-phosphate synthase</fullName>
        <ecNumber evidence="10">2.2.1.7</ecNumber>
    </recommendedName>
    <alternativeName>
        <fullName evidence="10">1-deoxyxylulose-5-phosphate synthase</fullName>
        <shortName evidence="10">DXP synthase</shortName>
        <shortName evidence="10">DXPS</shortName>
    </alternativeName>
</protein>
<dbReference type="PANTHER" id="PTHR43322:SF5">
    <property type="entry name" value="1-DEOXY-D-XYLULOSE-5-PHOSPHATE SYNTHASE, CHLOROPLASTIC"/>
    <property type="match status" value="1"/>
</dbReference>
<evidence type="ECO:0000313" key="13">
    <source>
        <dbReference type="Proteomes" id="UP001365405"/>
    </source>
</evidence>
<feature type="binding site" evidence="10">
    <location>
        <position position="147"/>
    </location>
    <ligand>
        <name>Mg(2+)</name>
        <dbReference type="ChEBI" id="CHEBI:18420"/>
    </ligand>
</feature>
<dbReference type="SUPFAM" id="SSF52518">
    <property type="entry name" value="Thiamin diphosphate-binding fold (THDP-binding)"/>
    <property type="match status" value="2"/>
</dbReference>
<accession>A0ABU9CIM4</accession>
<gene>
    <name evidence="10 12" type="primary">dxs</name>
    <name evidence="12" type="ORF">AACH10_08365</name>
</gene>
<dbReference type="SUPFAM" id="SSF52922">
    <property type="entry name" value="TK C-terminal domain-like"/>
    <property type="match status" value="1"/>
</dbReference>
<feature type="binding site" evidence="10">
    <location>
        <position position="368"/>
    </location>
    <ligand>
        <name>thiamine diphosphate</name>
        <dbReference type="ChEBI" id="CHEBI:58937"/>
    </ligand>
</feature>
<dbReference type="Pfam" id="PF13292">
    <property type="entry name" value="DXP_synthase_N"/>
    <property type="match status" value="1"/>
</dbReference>
<keyword evidence="6 10" id="KW-0460">Magnesium</keyword>
<dbReference type="CDD" id="cd02007">
    <property type="entry name" value="TPP_DXS"/>
    <property type="match status" value="1"/>
</dbReference>
<sequence length="642" mass="68506">MPYPLLQSITTPAELRRLSRAQLRTLAQELRAFLLESVAKTGGHLSSNLGTVELTIALHYVFDTPHDRLVWDVGHQTYPHKILTGRREAMPTLKQLGGISGFPRRAESEYDTFGTGHSSTSISAALGMAHAAKLKGERRHVVAVIGDGAMTGGMAFEAMNHGGSPHGVGPADMLVVLNDNDMSISPPVGALNKHLARLMSGNFYSAAREGAKSVLKNTPLYEFARRFEEHTKGMVVPGTIFEELGFTYVGPIDGHDLDSLIPTLENLRDKRGPQFLHVVTKKGYGYKLAEADPIGYHGPGKFDPGVGLTKPSAPPKTTFTQVFGQWLCDMAAADPRLVGITPAMREGSGMVEFEQRFPKRYHDVGIAEQHAVTFAGGMACEGYKPVVAIYSTFLQRGYDQLIHDVALQNLPVMFALDRAGLVGADGATHAGAYDIAFLRCVPNMAVLTPSDENECRQALTTAFRRDHPTAVRYPRGAGIGAAIEPGLTELPWGQGEVRRTSRLPQAAGQGAPRRVAILAFGTLLHPALAAAEALDATVANMRFAKPLDTELVAELARSHDALVTLEEGCIAGGAGSAVGEALAAAGLSVPLLHLGLPDEFIEHGDPAKLLALCGLDAAGIEAAVRKRFGPALSLVARPAVND</sequence>
<evidence type="ECO:0000256" key="1">
    <source>
        <dbReference type="ARBA" id="ARBA00004980"/>
    </source>
</evidence>
<dbReference type="NCBIfam" id="TIGR00204">
    <property type="entry name" value="dxs"/>
    <property type="match status" value="1"/>
</dbReference>
<feature type="binding site" evidence="10">
    <location>
        <position position="286"/>
    </location>
    <ligand>
        <name>thiamine diphosphate</name>
        <dbReference type="ChEBI" id="CHEBI:58937"/>
    </ligand>
</feature>
<dbReference type="InterPro" id="IPR005475">
    <property type="entry name" value="Transketolase-like_Pyr-bd"/>
</dbReference>
<dbReference type="InterPro" id="IPR029061">
    <property type="entry name" value="THDP-binding"/>
</dbReference>
<evidence type="ECO:0000256" key="2">
    <source>
        <dbReference type="ARBA" id="ARBA00011081"/>
    </source>
</evidence>
<dbReference type="Gene3D" id="3.40.50.970">
    <property type="match status" value="2"/>
</dbReference>
<dbReference type="Gene3D" id="3.40.50.920">
    <property type="match status" value="1"/>
</dbReference>
<feature type="binding site" evidence="10">
    <location>
        <position position="180"/>
    </location>
    <ligand>
        <name>thiamine diphosphate</name>
        <dbReference type="ChEBI" id="CHEBI:58937"/>
    </ligand>
</feature>
<keyword evidence="8 10" id="KW-0786">Thiamine pyrophosphate</keyword>